<dbReference type="Proteomes" id="UP000044136">
    <property type="component" value="Unassembled WGS sequence"/>
</dbReference>
<feature type="binding site" evidence="14 15">
    <location>
        <position position="163"/>
    </location>
    <ligand>
        <name>a divalent metal cation</name>
        <dbReference type="ChEBI" id="CHEBI:60240"/>
    </ligand>
</feature>
<evidence type="ECO:0000256" key="12">
    <source>
        <dbReference type="ARBA" id="ARBA00022801"/>
    </source>
</evidence>
<dbReference type="CDD" id="cd07182">
    <property type="entry name" value="RNase_HII_bacteria_HII_like"/>
    <property type="match status" value="1"/>
</dbReference>
<dbReference type="NCBIfam" id="NF000595">
    <property type="entry name" value="PRK00015.1-3"/>
    <property type="match status" value="1"/>
</dbReference>
<feature type="binding site" evidence="14 15">
    <location>
        <position position="72"/>
    </location>
    <ligand>
        <name>a divalent metal cation</name>
        <dbReference type="ChEBI" id="CHEBI:60240"/>
    </ligand>
</feature>
<comment type="function">
    <text evidence="3 14 16">Endonuclease that specifically degrades the RNA of RNA-DNA hybrids.</text>
</comment>
<dbReference type="GO" id="GO:0006298">
    <property type="term" value="P:mismatch repair"/>
    <property type="evidence" value="ECO:0007669"/>
    <property type="project" value="TreeGrafter"/>
</dbReference>
<dbReference type="InterPro" id="IPR012337">
    <property type="entry name" value="RNaseH-like_sf"/>
</dbReference>
<gene>
    <name evidence="14 18" type="primary">rnhB</name>
    <name evidence="18" type="ORF">BN1048_00518</name>
</gene>
<dbReference type="GO" id="GO:0003723">
    <property type="term" value="F:RNA binding"/>
    <property type="evidence" value="ECO:0007669"/>
    <property type="project" value="UniProtKB-UniRule"/>
</dbReference>
<dbReference type="InterPro" id="IPR022898">
    <property type="entry name" value="RNase_HII"/>
</dbReference>
<comment type="cofactor">
    <cofactor evidence="14 15">
        <name>Mn(2+)</name>
        <dbReference type="ChEBI" id="CHEBI:29035"/>
    </cofactor>
    <cofactor evidence="14 15">
        <name>Mg(2+)</name>
        <dbReference type="ChEBI" id="CHEBI:18420"/>
    </cofactor>
    <text evidence="14 15">Manganese or magnesium. Binds 1 divalent metal ion per monomer in the absence of substrate. May bind a second metal ion after substrate binding.</text>
</comment>
<dbReference type="NCBIfam" id="NF000594">
    <property type="entry name" value="PRK00015.1-1"/>
    <property type="match status" value="1"/>
</dbReference>
<evidence type="ECO:0000256" key="5">
    <source>
        <dbReference type="ARBA" id="ARBA00007383"/>
    </source>
</evidence>
<keyword evidence="12 14" id="KW-0378">Hydrolase</keyword>
<evidence type="ECO:0000256" key="9">
    <source>
        <dbReference type="ARBA" id="ARBA00022722"/>
    </source>
</evidence>
<evidence type="ECO:0000256" key="13">
    <source>
        <dbReference type="ARBA" id="ARBA00023211"/>
    </source>
</evidence>
<dbReference type="PANTHER" id="PTHR10954:SF18">
    <property type="entry name" value="RIBONUCLEASE HII"/>
    <property type="match status" value="1"/>
</dbReference>
<dbReference type="GO" id="GO:0030145">
    <property type="term" value="F:manganese ion binding"/>
    <property type="evidence" value="ECO:0007669"/>
    <property type="project" value="UniProtKB-UniRule"/>
</dbReference>
<dbReference type="EMBL" id="CCSE01000001">
    <property type="protein sequence ID" value="CDZ99530.1"/>
    <property type="molecule type" value="Genomic_DNA"/>
</dbReference>
<dbReference type="InterPro" id="IPR036397">
    <property type="entry name" value="RNaseH_sf"/>
</dbReference>
<dbReference type="AlphaFoldDB" id="A0A078LZX3"/>
<evidence type="ECO:0000256" key="15">
    <source>
        <dbReference type="PROSITE-ProRule" id="PRU01319"/>
    </source>
</evidence>
<comment type="similarity">
    <text evidence="5 14 16">Belongs to the RNase HII family.</text>
</comment>
<evidence type="ECO:0000256" key="10">
    <source>
        <dbReference type="ARBA" id="ARBA00022723"/>
    </source>
</evidence>
<dbReference type="RefSeq" id="WP_035808123.1">
    <property type="nucleotide sequence ID" value="NZ_CCSE01000001.1"/>
</dbReference>
<keyword evidence="8 14" id="KW-0963">Cytoplasm</keyword>
<dbReference type="HAMAP" id="MF_00052_B">
    <property type="entry name" value="RNase_HII_B"/>
    <property type="match status" value="1"/>
</dbReference>
<evidence type="ECO:0000256" key="2">
    <source>
        <dbReference type="ARBA" id="ARBA00001946"/>
    </source>
</evidence>
<dbReference type="InterPro" id="IPR024567">
    <property type="entry name" value="RNase_HII/HIII_dom"/>
</dbReference>
<evidence type="ECO:0000256" key="11">
    <source>
        <dbReference type="ARBA" id="ARBA00022759"/>
    </source>
</evidence>
<organism evidence="18 19">
    <name type="scientific">Jeotgalicoccus saudimassiliensis</name>
    <dbReference type="NCBI Taxonomy" id="1461582"/>
    <lineage>
        <taxon>Bacteria</taxon>
        <taxon>Bacillati</taxon>
        <taxon>Bacillota</taxon>
        <taxon>Bacilli</taxon>
        <taxon>Bacillales</taxon>
        <taxon>Staphylococcaceae</taxon>
        <taxon>Jeotgalicoccus</taxon>
    </lineage>
</organism>
<evidence type="ECO:0000256" key="3">
    <source>
        <dbReference type="ARBA" id="ARBA00004065"/>
    </source>
</evidence>
<evidence type="ECO:0000259" key="17">
    <source>
        <dbReference type="PROSITE" id="PS51975"/>
    </source>
</evidence>
<evidence type="ECO:0000256" key="14">
    <source>
        <dbReference type="HAMAP-Rule" id="MF_00052"/>
    </source>
</evidence>
<dbReference type="PROSITE" id="PS51975">
    <property type="entry name" value="RNASE_H_2"/>
    <property type="match status" value="1"/>
</dbReference>
<dbReference type="GO" id="GO:0032299">
    <property type="term" value="C:ribonuclease H2 complex"/>
    <property type="evidence" value="ECO:0007669"/>
    <property type="project" value="TreeGrafter"/>
</dbReference>
<sequence>MKISDIKLEINKIKTIEDLTASPFNEDERKGVQSALKSRARLLEKERALLEHYETMLQHENKHQGVIIAGIDEAGRGPLAGEVVAAAVVLPEDRKIIGLDDSKKVPLAKRLALREEIMEHAAYGIGIVTAEEIDTHNIYNATKIAMQRALDNLPVSPGHLLIDAMTLDNGIPQTSLIKGDAVSNSIAAASIIAKTTRDMMMEKYDTEYPEYGFGNHKGYGTKAHLEALEKYGAAPIHRKTFEPVKSMFGMQF</sequence>
<dbReference type="STRING" id="1461582.BN1048_00518"/>
<evidence type="ECO:0000256" key="16">
    <source>
        <dbReference type="RuleBase" id="RU003515"/>
    </source>
</evidence>
<dbReference type="OrthoDB" id="9803420at2"/>
<evidence type="ECO:0000256" key="6">
    <source>
        <dbReference type="ARBA" id="ARBA00012180"/>
    </source>
</evidence>
<proteinExistence type="inferred from homology"/>
<evidence type="ECO:0000256" key="4">
    <source>
        <dbReference type="ARBA" id="ARBA00004496"/>
    </source>
</evidence>
<keyword evidence="19" id="KW-1185">Reference proteome</keyword>
<evidence type="ECO:0000256" key="7">
    <source>
        <dbReference type="ARBA" id="ARBA00019179"/>
    </source>
</evidence>
<keyword evidence="9 14" id="KW-0540">Nuclease</keyword>
<keyword evidence="10 14" id="KW-0479">Metal-binding</keyword>
<accession>A0A078LZX3</accession>
<name>A0A078LZX3_9STAP</name>
<dbReference type="SUPFAM" id="SSF53098">
    <property type="entry name" value="Ribonuclease H-like"/>
    <property type="match status" value="1"/>
</dbReference>
<reference evidence="18 19" key="1">
    <citation type="submission" date="2014-07" db="EMBL/GenBank/DDBJ databases">
        <authorList>
            <person name="Urmite Genomes Urmite Genomes"/>
        </authorList>
    </citation>
    <scope>NUCLEOTIDE SEQUENCE [LARGE SCALE GENOMIC DNA]</scope>
    <source>
        <strain evidence="18 19">13MG44_air</strain>
    </source>
</reference>
<evidence type="ECO:0000256" key="1">
    <source>
        <dbReference type="ARBA" id="ARBA00000077"/>
    </source>
</evidence>
<keyword evidence="11 14" id="KW-0255">Endonuclease</keyword>
<feature type="domain" description="RNase H type-2" evidence="17">
    <location>
        <begin position="66"/>
        <end position="252"/>
    </location>
</feature>
<dbReference type="EC" id="3.1.26.4" evidence="6 14"/>
<dbReference type="FunFam" id="3.30.420.10:FF:000006">
    <property type="entry name" value="Ribonuclease HII"/>
    <property type="match status" value="1"/>
</dbReference>
<evidence type="ECO:0000256" key="8">
    <source>
        <dbReference type="ARBA" id="ARBA00022490"/>
    </source>
</evidence>
<dbReference type="Pfam" id="PF01351">
    <property type="entry name" value="RNase_HII"/>
    <property type="match status" value="1"/>
</dbReference>
<protein>
    <recommendedName>
        <fullName evidence="7 14">Ribonuclease HII</fullName>
        <shortName evidence="14">RNase HII</shortName>
        <ecNumber evidence="6 14">3.1.26.4</ecNumber>
    </recommendedName>
</protein>
<comment type="cofactor">
    <cofactor evidence="2">
        <name>Mg(2+)</name>
        <dbReference type="ChEBI" id="CHEBI:18420"/>
    </cofactor>
</comment>
<comment type="subcellular location">
    <subcellularLocation>
        <location evidence="4 14">Cytoplasm</location>
    </subcellularLocation>
</comment>
<keyword evidence="13 14" id="KW-0464">Manganese</keyword>
<feature type="binding site" evidence="14 15">
    <location>
        <position position="73"/>
    </location>
    <ligand>
        <name>a divalent metal cation</name>
        <dbReference type="ChEBI" id="CHEBI:60240"/>
    </ligand>
</feature>
<comment type="catalytic activity">
    <reaction evidence="1 14 15 16">
        <text>Endonucleolytic cleavage to 5'-phosphomonoester.</text>
        <dbReference type="EC" id="3.1.26.4"/>
    </reaction>
</comment>
<dbReference type="Gene3D" id="3.30.420.10">
    <property type="entry name" value="Ribonuclease H-like superfamily/Ribonuclease H"/>
    <property type="match status" value="1"/>
</dbReference>
<evidence type="ECO:0000313" key="19">
    <source>
        <dbReference type="Proteomes" id="UP000044136"/>
    </source>
</evidence>
<dbReference type="PANTHER" id="PTHR10954">
    <property type="entry name" value="RIBONUCLEASE H2 SUBUNIT A"/>
    <property type="match status" value="1"/>
</dbReference>
<dbReference type="GO" id="GO:0005737">
    <property type="term" value="C:cytoplasm"/>
    <property type="evidence" value="ECO:0007669"/>
    <property type="project" value="UniProtKB-SubCell"/>
</dbReference>
<dbReference type="HOGENOM" id="CLU_036532_2_1_9"/>
<evidence type="ECO:0000313" key="18">
    <source>
        <dbReference type="EMBL" id="CDZ99530.1"/>
    </source>
</evidence>
<dbReference type="eggNOG" id="COG0164">
    <property type="taxonomic scope" value="Bacteria"/>
</dbReference>
<dbReference type="InterPro" id="IPR001352">
    <property type="entry name" value="RNase_HII/HIII"/>
</dbReference>
<dbReference type="GO" id="GO:0004523">
    <property type="term" value="F:RNA-DNA hybrid ribonuclease activity"/>
    <property type="evidence" value="ECO:0007669"/>
    <property type="project" value="UniProtKB-UniRule"/>
</dbReference>
<dbReference type="GO" id="GO:0043137">
    <property type="term" value="P:DNA replication, removal of RNA primer"/>
    <property type="evidence" value="ECO:0007669"/>
    <property type="project" value="TreeGrafter"/>
</dbReference>